<dbReference type="EMBL" id="JAHIBW010000021">
    <property type="protein sequence ID" value="KAG7300146.1"/>
    <property type="molecule type" value="Genomic_DNA"/>
</dbReference>
<proteinExistence type="predicted"/>
<organism evidence="2 3">
    <name type="scientific">Plutella xylostella</name>
    <name type="common">Diamondback moth</name>
    <name type="synonym">Plutella maculipennis</name>
    <dbReference type="NCBI Taxonomy" id="51655"/>
    <lineage>
        <taxon>Eukaryota</taxon>
        <taxon>Metazoa</taxon>
        <taxon>Ecdysozoa</taxon>
        <taxon>Arthropoda</taxon>
        <taxon>Hexapoda</taxon>
        <taxon>Insecta</taxon>
        <taxon>Pterygota</taxon>
        <taxon>Neoptera</taxon>
        <taxon>Endopterygota</taxon>
        <taxon>Lepidoptera</taxon>
        <taxon>Glossata</taxon>
        <taxon>Ditrysia</taxon>
        <taxon>Yponomeutoidea</taxon>
        <taxon>Plutellidae</taxon>
        <taxon>Plutella</taxon>
    </lineage>
</organism>
<feature type="region of interest" description="Disordered" evidence="1">
    <location>
        <begin position="1"/>
        <end position="49"/>
    </location>
</feature>
<feature type="region of interest" description="Disordered" evidence="1">
    <location>
        <begin position="61"/>
        <end position="113"/>
    </location>
</feature>
<evidence type="ECO:0000313" key="3">
    <source>
        <dbReference type="Proteomes" id="UP000823941"/>
    </source>
</evidence>
<reference evidence="2 3" key="1">
    <citation type="submission" date="2021-06" db="EMBL/GenBank/DDBJ databases">
        <title>A haploid diamondback moth (Plutella xylostella L.) genome assembly resolves 31 chromosomes and identifies a diamide resistance mutation.</title>
        <authorList>
            <person name="Ward C.M."/>
            <person name="Perry K.D."/>
            <person name="Baker G."/>
            <person name="Powis K."/>
            <person name="Heckel D.G."/>
            <person name="Baxter S.W."/>
        </authorList>
    </citation>
    <scope>NUCLEOTIDE SEQUENCE [LARGE SCALE GENOMIC DNA]</scope>
    <source>
        <strain evidence="2 3">LV</strain>
        <tissue evidence="2">Single pupa</tissue>
    </source>
</reference>
<dbReference type="Proteomes" id="UP000823941">
    <property type="component" value="Chromosome 21"/>
</dbReference>
<keyword evidence="3" id="KW-1185">Reference proteome</keyword>
<protein>
    <submittedName>
        <fullName evidence="2">Uncharacterized protein</fullName>
    </submittedName>
</protein>
<sequence>MPLHAPLSPPSSSPIAVPSTAGLRRRPSPQARQSPPLTPRRLLRTGSPVSSVLYATTAIDVNATPYRTSPPSFPPTPIHHRYLQTSEETKDQEKNKKTKQFYTPSPPSPSAVTGTTSIIIVNRQNVDRSCKETPGANFLKSGRRTESEQDRINHPSFRIYLKTNRIARGP</sequence>
<name>A0ABQ7Q4I0_PLUXY</name>
<evidence type="ECO:0000256" key="1">
    <source>
        <dbReference type="SAM" id="MobiDB-lite"/>
    </source>
</evidence>
<accession>A0ABQ7Q4I0</accession>
<evidence type="ECO:0000313" key="2">
    <source>
        <dbReference type="EMBL" id="KAG7300146.1"/>
    </source>
</evidence>
<gene>
    <name evidence="2" type="ORF">JYU34_015695</name>
</gene>
<comment type="caution">
    <text evidence="2">The sequence shown here is derived from an EMBL/GenBank/DDBJ whole genome shotgun (WGS) entry which is preliminary data.</text>
</comment>